<feature type="transmembrane region" description="Helical" evidence="2">
    <location>
        <begin position="158"/>
        <end position="176"/>
    </location>
</feature>
<feature type="domain" description="Peptidoglycan binding-like" evidence="3">
    <location>
        <begin position="777"/>
        <end position="832"/>
    </location>
</feature>
<feature type="transmembrane region" description="Helical" evidence="2">
    <location>
        <begin position="345"/>
        <end position="361"/>
    </location>
</feature>
<feature type="transmembrane region" description="Helical" evidence="2">
    <location>
        <begin position="416"/>
        <end position="433"/>
    </location>
</feature>
<name>A0A6J6QC42_9ZZZZ</name>
<feature type="transmembrane region" description="Helical" evidence="2">
    <location>
        <begin position="234"/>
        <end position="253"/>
    </location>
</feature>
<dbReference type="AlphaFoldDB" id="A0A6J6QC42"/>
<feature type="transmembrane region" description="Helical" evidence="2">
    <location>
        <begin position="25"/>
        <end position="44"/>
    </location>
</feature>
<dbReference type="SUPFAM" id="SSF47090">
    <property type="entry name" value="PGBD-like"/>
    <property type="match status" value="1"/>
</dbReference>
<feature type="region of interest" description="Disordered" evidence="1">
    <location>
        <begin position="708"/>
        <end position="770"/>
    </location>
</feature>
<reference evidence="4" key="1">
    <citation type="submission" date="2020-05" db="EMBL/GenBank/DDBJ databases">
        <authorList>
            <person name="Chiriac C."/>
            <person name="Salcher M."/>
            <person name="Ghai R."/>
            <person name="Kavagutti S V."/>
        </authorList>
    </citation>
    <scope>NUCLEOTIDE SEQUENCE</scope>
</reference>
<feature type="transmembrane region" description="Helical" evidence="2">
    <location>
        <begin position="311"/>
        <end position="333"/>
    </location>
</feature>
<dbReference type="InterPro" id="IPR036365">
    <property type="entry name" value="PGBD-like_sf"/>
</dbReference>
<feature type="transmembrane region" description="Helical" evidence="2">
    <location>
        <begin position="81"/>
        <end position="97"/>
    </location>
</feature>
<dbReference type="InterPro" id="IPR002477">
    <property type="entry name" value="Peptidoglycan-bd-like"/>
</dbReference>
<evidence type="ECO:0000256" key="1">
    <source>
        <dbReference type="SAM" id="MobiDB-lite"/>
    </source>
</evidence>
<dbReference type="EMBL" id="CAEZXP010000009">
    <property type="protein sequence ID" value="CAB4709421.1"/>
    <property type="molecule type" value="Genomic_DNA"/>
</dbReference>
<feature type="transmembrane region" description="Helical" evidence="2">
    <location>
        <begin position="440"/>
        <end position="460"/>
    </location>
</feature>
<evidence type="ECO:0000256" key="2">
    <source>
        <dbReference type="SAM" id="Phobius"/>
    </source>
</evidence>
<keyword evidence="2" id="KW-0472">Membrane</keyword>
<protein>
    <submittedName>
        <fullName evidence="4">Unannotated protein</fullName>
    </submittedName>
</protein>
<dbReference type="Gene3D" id="1.10.101.10">
    <property type="entry name" value="PGBD-like superfamily/PGBD"/>
    <property type="match status" value="1"/>
</dbReference>
<sequence>MSTHEAPLPGAPTPAPARRGTLDRVLDTIPAIGLALAIFTLYGVEAWSRKTPWVFTDELEWTQISRAIEATGHAARRGEPIYFKTIYAVLIAPFWSIHSTEAAYTAIKYFNAFLMPLAALPTYKLSRLLLPKGTSLAIAVLAVSIPSMSYVTSMVPEVVAYPYYAFASWLIVRALARRRRSDVLVAVVVSLLALLVRSPQFDTIPASFAIAAGWLWFTGPRGRAMRSSWSRRDAIGAAVLFIGALFLFNRVILQHIDIWQVSTQYWKDRMIRLGLWAGAAFTIGLGVGPIIAGAAGLRLAEHRDNKTYRAFVAYAGSTIVCIALYTAVKAAFLSTVFSTLDEERNLFYLSPIFLILTALALRAAVVDWRIVGGVGVFCLYLIWGQEPQLQYPYFEAPGMGVLTFGNRNLALNVPELRMATTIVLILSIWVLVLRRYRAVVAAATVVLLAWMLTSEITTTWGESHFGNAFRAHLPQELSWIDKQSHGEAVTYLGQEIVDPNGLWLTEFWNRSITHVASLDGTAPGPGPTEAPTILDIRGTLALKNDPPYIVTDNGIVLQATPVARWHSLTLYRRSGPWRLAYSEQQVYPDGWAPGWSTYTYFGANGPGTMLVTLSRAGYNGNARIGNATVKVGSIRIDENQQSVLAKTLVVRHAKVRNGRTIVLRIHIPTSPARVEVTITPTFHPSASDPRNLGAQVAFAFAPDDPAAVSRQGESAIPTEADAGSTSGTVTQTTTATTTTASAPASAATTPTTSTEAQAATTSTTATATTPRVMTLNDAEVRRLQTKLATLGYYSYAITGVYGPITSKAVQAFQRANGLSETGTWDTASQAALDQRLGR</sequence>
<proteinExistence type="predicted"/>
<feature type="compositionally biased region" description="Low complexity" evidence="1">
    <location>
        <begin position="722"/>
        <end position="769"/>
    </location>
</feature>
<evidence type="ECO:0000313" key="4">
    <source>
        <dbReference type="EMBL" id="CAB4709421.1"/>
    </source>
</evidence>
<accession>A0A6J6QC42</accession>
<gene>
    <name evidence="4" type="ORF">UFOPK2399_01902</name>
</gene>
<feature type="transmembrane region" description="Helical" evidence="2">
    <location>
        <begin position="273"/>
        <end position="299"/>
    </location>
</feature>
<keyword evidence="2" id="KW-1133">Transmembrane helix</keyword>
<evidence type="ECO:0000259" key="3">
    <source>
        <dbReference type="Pfam" id="PF01471"/>
    </source>
</evidence>
<feature type="transmembrane region" description="Helical" evidence="2">
    <location>
        <begin position="183"/>
        <end position="198"/>
    </location>
</feature>
<dbReference type="InterPro" id="IPR036366">
    <property type="entry name" value="PGBDSf"/>
</dbReference>
<organism evidence="4">
    <name type="scientific">freshwater metagenome</name>
    <dbReference type="NCBI Taxonomy" id="449393"/>
    <lineage>
        <taxon>unclassified sequences</taxon>
        <taxon>metagenomes</taxon>
        <taxon>ecological metagenomes</taxon>
    </lineage>
</organism>
<keyword evidence="2" id="KW-0812">Transmembrane</keyword>
<dbReference type="Pfam" id="PF01471">
    <property type="entry name" value="PG_binding_1"/>
    <property type="match status" value="1"/>
</dbReference>